<accession>N8YCL2</accession>
<dbReference type="PATRIC" id="fig|1120926.3.peg.1393"/>
<sequence length="63" mass="7259">MVVHLFLNNNKALDFLPINSIKNGGITIIPTVFRKEDLINLNFSMNYTTDKNLIEEKLKCSDF</sequence>
<evidence type="ECO:0000313" key="1">
    <source>
        <dbReference type="EMBL" id="ENV34386.1"/>
    </source>
</evidence>
<evidence type="ECO:0000313" key="2">
    <source>
        <dbReference type="Proteomes" id="UP000013117"/>
    </source>
</evidence>
<dbReference type="EMBL" id="APPN01000058">
    <property type="protein sequence ID" value="ENV34386.1"/>
    <property type="molecule type" value="Genomic_DNA"/>
</dbReference>
<reference evidence="1 2" key="1">
    <citation type="submission" date="2013-02" db="EMBL/GenBank/DDBJ databases">
        <title>The Genome Sequence of Acinetobacter gerneri CIP 107464.</title>
        <authorList>
            <consortium name="The Broad Institute Genome Sequencing Platform"/>
            <consortium name="The Broad Institute Genome Sequencing Center for Infectious Disease"/>
            <person name="Cerqueira G."/>
            <person name="Feldgarden M."/>
            <person name="Courvalin P."/>
            <person name="Perichon B."/>
            <person name="Grillot-Courvalin C."/>
            <person name="Clermont D."/>
            <person name="Rocha E."/>
            <person name="Yoon E.-J."/>
            <person name="Nemec A."/>
            <person name="Walker B."/>
            <person name="Young S.K."/>
            <person name="Zeng Q."/>
            <person name="Gargeya S."/>
            <person name="Fitzgerald M."/>
            <person name="Haas B."/>
            <person name="Abouelleil A."/>
            <person name="Alvarado L."/>
            <person name="Arachchi H.M."/>
            <person name="Berlin A.M."/>
            <person name="Chapman S.B."/>
            <person name="Dewar J."/>
            <person name="Goldberg J."/>
            <person name="Griggs A."/>
            <person name="Gujja S."/>
            <person name="Hansen M."/>
            <person name="Howarth C."/>
            <person name="Imamovic A."/>
            <person name="Larimer J."/>
            <person name="McCowan C."/>
            <person name="Murphy C."/>
            <person name="Neiman D."/>
            <person name="Pearson M."/>
            <person name="Priest M."/>
            <person name="Roberts A."/>
            <person name="Saif S."/>
            <person name="Shea T."/>
            <person name="Sisk P."/>
            <person name="Sykes S."/>
            <person name="Wortman J."/>
            <person name="Nusbaum C."/>
            <person name="Birren B."/>
        </authorList>
    </citation>
    <scope>NUCLEOTIDE SEQUENCE [LARGE SCALE GENOMIC DNA]</scope>
    <source>
        <strain evidence="1 2">CIP 107464</strain>
    </source>
</reference>
<name>N8YCL2_9GAMM</name>
<gene>
    <name evidence="1" type="ORF">F960_01453</name>
</gene>
<keyword evidence="2" id="KW-1185">Reference proteome</keyword>
<organism evidence="1 2">
    <name type="scientific">Acinetobacter gerneri DSM 14967 = CIP 107464 = MTCC 9824</name>
    <dbReference type="NCBI Taxonomy" id="1120926"/>
    <lineage>
        <taxon>Bacteria</taxon>
        <taxon>Pseudomonadati</taxon>
        <taxon>Pseudomonadota</taxon>
        <taxon>Gammaproteobacteria</taxon>
        <taxon>Moraxellales</taxon>
        <taxon>Moraxellaceae</taxon>
        <taxon>Acinetobacter</taxon>
    </lineage>
</organism>
<dbReference type="Proteomes" id="UP000013117">
    <property type="component" value="Unassembled WGS sequence"/>
</dbReference>
<comment type="caution">
    <text evidence="1">The sequence shown here is derived from an EMBL/GenBank/DDBJ whole genome shotgun (WGS) entry which is preliminary data.</text>
</comment>
<dbReference type="HOGENOM" id="CLU_2875433_0_0_6"/>
<proteinExistence type="predicted"/>
<dbReference type="AlphaFoldDB" id="N8YCL2"/>
<protein>
    <submittedName>
        <fullName evidence="1">Uncharacterized protein</fullName>
    </submittedName>
</protein>